<reference evidence="2 3" key="1">
    <citation type="submission" date="2017-06" db="EMBL/GenBank/DDBJ databases">
        <title>Genome sequence of Bacillus sonorensis strain SRCM101395.</title>
        <authorList>
            <person name="Cho S.H."/>
        </authorList>
    </citation>
    <scope>NUCLEOTIDE SEQUENCE [LARGE SCALE GENOMIC DNA]</scope>
    <source>
        <strain evidence="2 3">SRCM101395</strain>
    </source>
</reference>
<dbReference type="GeneID" id="92852386"/>
<evidence type="ECO:0000313" key="3">
    <source>
        <dbReference type="Proteomes" id="UP000196877"/>
    </source>
</evidence>
<organism evidence="2 3">
    <name type="scientific">Bacillus sonorensis</name>
    <dbReference type="NCBI Taxonomy" id="119858"/>
    <lineage>
        <taxon>Bacteria</taxon>
        <taxon>Bacillati</taxon>
        <taxon>Bacillota</taxon>
        <taxon>Bacilli</taxon>
        <taxon>Bacillales</taxon>
        <taxon>Bacillaceae</taxon>
        <taxon>Bacillus</taxon>
    </lineage>
</organism>
<dbReference type="RefSeq" id="WP_006636772.1">
    <property type="nucleotide sequence ID" value="NZ_BORD01000002.1"/>
</dbReference>
<feature type="compositionally biased region" description="Basic and acidic residues" evidence="1">
    <location>
        <begin position="1"/>
        <end position="30"/>
    </location>
</feature>
<feature type="compositionally biased region" description="Basic and acidic residues" evidence="1">
    <location>
        <begin position="89"/>
        <end position="99"/>
    </location>
</feature>
<dbReference type="NCBIfam" id="NF047410">
    <property type="entry name" value="CotG_ExsB_Nterm"/>
    <property type="match status" value="1"/>
</dbReference>
<proteinExistence type="predicted"/>
<accession>A0ABM6LLC8</accession>
<feature type="compositionally biased region" description="Basic residues" evidence="1">
    <location>
        <begin position="51"/>
        <end position="60"/>
    </location>
</feature>
<dbReference type="NCBIfam" id="NF047411">
    <property type="entry name" value="spore_coat_G"/>
    <property type="match status" value="1"/>
</dbReference>
<feature type="compositionally biased region" description="Basic residues" evidence="1">
    <location>
        <begin position="100"/>
        <end position="111"/>
    </location>
</feature>
<keyword evidence="3" id="KW-1185">Reference proteome</keyword>
<feature type="compositionally biased region" description="Basic residues" evidence="1">
    <location>
        <begin position="120"/>
        <end position="151"/>
    </location>
</feature>
<protein>
    <submittedName>
        <fullName evidence="2">Uncharacterized protein</fullName>
    </submittedName>
</protein>
<gene>
    <name evidence="2" type="ORF">S101395_03669</name>
</gene>
<dbReference type="Proteomes" id="UP000196877">
    <property type="component" value="Chromosome"/>
</dbReference>
<evidence type="ECO:0000313" key="2">
    <source>
        <dbReference type="EMBL" id="ASB90175.1"/>
    </source>
</evidence>
<feature type="region of interest" description="Disordered" evidence="1">
    <location>
        <begin position="1"/>
        <end position="154"/>
    </location>
</feature>
<name>A0ABM6LLC8_9BACI</name>
<dbReference type="EMBL" id="CP021920">
    <property type="protein sequence ID" value="ASB90175.1"/>
    <property type="molecule type" value="Genomic_DNA"/>
</dbReference>
<evidence type="ECO:0000256" key="1">
    <source>
        <dbReference type="SAM" id="MobiDB-lite"/>
    </source>
</evidence>
<sequence length="174" mass="20905">MSGVHDHDIQKAVDQLKSEGRDQYLDREPESSGSGKNKKDSNIWDLWWGIKPHHDKSKKHDKSEKPHHDKSKKHDKSEKPHHDNSKKHDKSEKPDDCKKHDKSKKPHHDKSKKPDDCKKHDKSKKPDKKPKCRHKRWEYHHYDKKKHHKSSKSGYEKYTEWYEGNVTEVKYRKV</sequence>